<feature type="domain" description="UspA" evidence="1">
    <location>
        <begin position="7"/>
        <end position="155"/>
    </location>
</feature>
<comment type="caution">
    <text evidence="2">The sequence shown here is derived from an EMBL/GenBank/DDBJ whole genome shotgun (WGS) entry which is preliminary data.</text>
</comment>
<name>A0AAE1YHL4_9LAMI</name>
<dbReference type="EMBL" id="JACGWO010000004">
    <property type="protein sequence ID" value="KAK4430224.1"/>
    <property type="molecule type" value="Genomic_DNA"/>
</dbReference>
<dbReference type="Pfam" id="PF00582">
    <property type="entry name" value="Usp"/>
    <property type="match status" value="1"/>
</dbReference>
<dbReference type="PANTHER" id="PTHR31964">
    <property type="entry name" value="ADENINE NUCLEOTIDE ALPHA HYDROLASES-LIKE SUPERFAMILY PROTEIN"/>
    <property type="match status" value="1"/>
</dbReference>
<dbReference type="CDD" id="cd23659">
    <property type="entry name" value="USP_At3g01520-like"/>
    <property type="match status" value="1"/>
</dbReference>
<accession>A0AAE1YHL4</accession>
<dbReference type="SUPFAM" id="SSF52402">
    <property type="entry name" value="Adenine nucleotide alpha hydrolases-like"/>
    <property type="match status" value="1"/>
</dbReference>
<dbReference type="PRINTS" id="PR01438">
    <property type="entry name" value="UNVRSLSTRESS"/>
</dbReference>
<dbReference type="Gene3D" id="3.40.50.620">
    <property type="entry name" value="HUPs"/>
    <property type="match status" value="1"/>
</dbReference>
<evidence type="ECO:0000313" key="2">
    <source>
        <dbReference type="EMBL" id="KAK4430224.1"/>
    </source>
</evidence>
<gene>
    <name evidence="2" type="ORF">Salat_1323100</name>
</gene>
<protein>
    <submittedName>
        <fullName evidence="2">Universal stress protein</fullName>
    </submittedName>
</protein>
<dbReference type="Proteomes" id="UP001293254">
    <property type="component" value="Unassembled WGS sequence"/>
</dbReference>
<dbReference type="InterPro" id="IPR006015">
    <property type="entry name" value="Universal_stress_UspA"/>
</dbReference>
<sequence length="158" mass="17365">MEKGEGVKKVMVAIDESECSHYALEWTLKNLRETAENSKLFIFTAQPVADLTYLYASSYGATPIELVTSVQQNHKRVAEALLDKAKQICSQYGVGAETCTEVGDPKEGICKAVENLEIELLVLGSHGRTALQRAFLGSVCNYCVHNAKCPVLVVRKKD</sequence>
<dbReference type="InterPro" id="IPR014729">
    <property type="entry name" value="Rossmann-like_a/b/a_fold"/>
</dbReference>
<organism evidence="2 3">
    <name type="scientific">Sesamum alatum</name>
    <dbReference type="NCBI Taxonomy" id="300844"/>
    <lineage>
        <taxon>Eukaryota</taxon>
        <taxon>Viridiplantae</taxon>
        <taxon>Streptophyta</taxon>
        <taxon>Embryophyta</taxon>
        <taxon>Tracheophyta</taxon>
        <taxon>Spermatophyta</taxon>
        <taxon>Magnoliopsida</taxon>
        <taxon>eudicotyledons</taxon>
        <taxon>Gunneridae</taxon>
        <taxon>Pentapetalae</taxon>
        <taxon>asterids</taxon>
        <taxon>lamiids</taxon>
        <taxon>Lamiales</taxon>
        <taxon>Pedaliaceae</taxon>
        <taxon>Sesamum</taxon>
    </lineage>
</organism>
<reference evidence="2" key="2">
    <citation type="journal article" date="2024" name="Plant">
        <title>Genomic evolution and insights into agronomic trait innovations of Sesamum species.</title>
        <authorList>
            <person name="Miao H."/>
            <person name="Wang L."/>
            <person name="Qu L."/>
            <person name="Liu H."/>
            <person name="Sun Y."/>
            <person name="Le M."/>
            <person name="Wang Q."/>
            <person name="Wei S."/>
            <person name="Zheng Y."/>
            <person name="Lin W."/>
            <person name="Duan Y."/>
            <person name="Cao H."/>
            <person name="Xiong S."/>
            <person name="Wang X."/>
            <person name="Wei L."/>
            <person name="Li C."/>
            <person name="Ma Q."/>
            <person name="Ju M."/>
            <person name="Zhao R."/>
            <person name="Li G."/>
            <person name="Mu C."/>
            <person name="Tian Q."/>
            <person name="Mei H."/>
            <person name="Zhang T."/>
            <person name="Gao T."/>
            <person name="Zhang H."/>
        </authorList>
    </citation>
    <scope>NUCLEOTIDE SEQUENCE</scope>
    <source>
        <strain evidence="2">3651</strain>
    </source>
</reference>
<dbReference type="PANTHER" id="PTHR31964:SF113">
    <property type="entry name" value="USPA DOMAIN-CONTAINING PROTEIN"/>
    <property type="match status" value="1"/>
</dbReference>
<keyword evidence="3" id="KW-1185">Reference proteome</keyword>
<proteinExistence type="predicted"/>
<evidence type="ECO:0000259" key="1">
    <source>
        <dbReference type="Pfam" id="PF00582"/>
    </source>
</evidence>
<dbReference type="InterPro" id="IPR006016">
    <property type="entry name" value="UspA"/>
</dbReference>
<reference evidence="2" key="1">
    <citation type="submission" date="2020-06" db="EMBL/GenBank/DDBJ databases">
        <authorList>
            <person name="Li T."/>
            <person name="Hu X."/>
            <person name="Zhang T."/>
            <person name="Song X."/>
            <person name="Zhang H."/>
            <person name="Dai N."/>
            <person name="Sheng W."/>
            <person name="Hou X."/>
            <person name="Wei L."/>
        </authorList>
    </citation>
    <scope>NUCLEOTIDE SEQUENCE</scope>
    <source>
        <strain evidence="2">3651</strain>
        <tissue evidence="2">Leaf</tissue>
    </source>
</reference>
<evidence type="ECO:0000313" key="3">
    <source>
        <dbReference type="Proteomes" id="UP001293254"/>
    </source>
</evidence>
<dbReference type="AlphaFoldDB" id="A0AAE1YHL4"/>